<dbReference type="EMBL" id="JBFDAA010000005">
    <property type="protein sequence ID" value="KAL1132744.1"/>
    <property type="molecule type" value="Genomic_DNA"/>
</dbReference>
<dbReference type="Pfam" id="PF02301">
    <property type="entry name" value="HORMA"/>
    <property type="match status" value="1"/>
</dbReference>
<dbReference type="Gene3D" id="3.30.900.10">
    <property type="entry name" value="HORMA domain"/>
    <property type="match status" value="1"/>
</dbReference>
<reference evidence="7 8" key="1">
    <citation type="submission" date="2024-07" db="EMBL/GenBank/DDBJ databases">
        <title>Chromosome-level genome assembly of the water stick insect Ranatra chinensis (Heteroptera: Nepidae).</title>
        <authorList>
            <person name="Liu X."/>
        </authorList>
    </citation>
    <scope>NUCLEOTIDE SEQUENCE [LARGE SCALE GENOMIC DNA]</scope>
    <source>
        <strain evidence="7">Cailab_2021Rc</strain>
        <tissue evidence="7">Muscle</tissue>
    </source>
</reference>
<keyword evidence="8" id="KW-1185">Reference proteome</keyword>
<comment type="caution">
    <text evidence="7">The sequence shown here is derived from an EMBL/GenBank/DDBJ whole genome shotgun (WGS) entry which is preliminary data.</text>
</comment>
<dbReference type="AlphaFoldDB" id="A0ABD0YNB0"/>
<dbReference type="InterPro" id="IPR051294">
    <property type="entry name" value="HORMA_MeioticProgression"/>
</dbReference>
<organism evidence="7 8">
    <name type="scientific">Ranatra chinensis</name>
    <dbReference type="NCBI Taxonomy" id="642074"/>
    <lineage>
        <taxon>Eukaryota</taxon>
        <taxon>Metazoa</taxon>
        <taxon>Ecdysozoa</taxon>
        <taxon>Arthropoda</taxon>
        <taxon>Hexapoda</taxon>
        <taxon>Insecta</taxon>
        <taxon>Pterygota</taxon>
        <taxon>Neoptera</taxon>
        <taxon>Paraneoptera</taxon>
        <taxon>Hemiptera</taxon>
        <taxon>Heteroptera</taxon>
        <taxon>Panheteroptera</taxon>
        <taxon>Nepomorpha</taxon>
        <taxon>Nepidae</taxon>
        <taxon>Ranatrinae</taxon>
        <taxon>Ranatra</taxon>
    </lineage>
</organism>
<protein>
    <recommendedName>
        <fullName evidence="6">HORMA domain-containing protein</fullName>
    </recommendedName>
</protein>
<dbReference type="Proteomes" id="UP001558652">
    <property type="component" value="Unassembled WGS sequence"/>
</dbReference>
<comment type="subcellular location">
    <subcellularLocation>
        <location evidence="2">Chromosome</location>
    </subcellularLocation>
    <subcellularLocation>
        <location evidence="1">Nucleus</location>
    </subcellularLocation>
</comment>
<evidence type="ECO:0000256" key="4">
    <source>
        <dbReference type="ARBA" id="ARBA00023242"/>
    </source>
</evidence>
<evidence type="ECO:0000259" key="6">
    <source>
        <dbReference type="PROSITE" id="PS50815"/>
    </source>
</evidence>
<dbReference type="InterPro" id="IPR003511">
    <property type="entry name" value="HORMA_dom"/>
</dbReference>
<dbReference type="PANTHER" id="PTHR48225:SF7">
    <property type="entry name" value="MEIOSIS-SPECIFIC PROTEIN HOP1"/>
    <property type="match status" value="1"/>
</dbReference>
<evidence type="ECO:0000256" key="2">
    <source>
        <dbReference type="ARBA" id="ARBA00004286"/>
    </source>
</evidence>
<proteinExistence type="predicted"/>
<dbReference type="SUPFAM" id="SSF56019">
    <property type="entry name" value="The spindle assembly checkpoint protein mad2"/>
    <property type="match status" value="1"/>
</dbReference>
<keyword evidence="3" id="KW-0158">Chromosome</keyword>
<dbReference type="PANTHER" id="PTHR48225">
    <property type="entry name" value="HORMA DOMAIN-CONTAINING PROTEIN 1"/>
    <property type="match status" value="1"/>
</dbReference>
<dbReference type="PROSITE" id="PS50815">
    <property type="entry name" value="HORMA"/>
    <property type="match status" value="1"/>
</dbReference>
<gene>
    <name evidence="7" type="ORF">AAG570_010696</name>
</gene>
<evidence type="ECO:0000256" key="1">
    <source>
        <dbReference type="ARBA" id="ARBA00004123"/>
    </source>
</evidence>
<accession>A0ABD0YNB0</accession>
<feature type="domain" description="HORMA" evidence="6">
    <location>
        <begin position="10"/>
        <end position="121"/>
    </location>
</feature>
<dbReference type="GO" id="GO:0051321">
    <property type="term" value="P:meiotic cell cycle"/>
    <property type="evidence" value="ECO:0007669"/>
    <property type="project" value="UniProtKB-KW"/>
</dbReference>
<sequence length="121" mass="13992">MFPNKVDTFVGSKKFIKKLTALVFSSITYMRGIFPENAYMINELGGRQLKVLTGSYTNHNAYLMIRWLKSAFEALDRNYMRQLIFEILDQKNTPIEYYSVDFSYKGDEVTCSLASGTQTEK</sequence>
<keyword evidence="5" id="KW-0469">Meiosis</keyword>
<evidence type="ECO:0000313" key="7">
    <source>
        <dbReference type="EMBL" id="KAL1132744.1"/>
    </source>
</evidence>
<dbReference type="GO" id="GO:0005634">
    <property type="term" value="C:nucleus"/>
    <property type="evidence" value="ECO:0007669"/>
    <property type="project" value="UniProtKB-SubCell"/>
</dbReference>
<dbReference type="GO" id="GO:0005694">
    <property type="term" value="C:chromosome"/>
    <property type="evidence" value="ECO:0007669"/>
    <property type="project" value="UniProtKB-SubCell"/>
</dbReference>
<name>A0ABD0YNB0_9HEMI</name>
<evidence type="ECO:0000313" key="8">
    <source>
        <dbReference type="Proteomes" id="UP001558652"/>
    </source>
</evidence>
<evidence type="ECO:0000256" key="3">
    <source>
        <dbReference type="ARBA" id="ARBA00022454"/>
    </source>
</evidence>
<evidence type="ECO:0000256" key="5">
    <source>
        <dbReference type="ARBA" id="ARBA00023254"/>
    </source>
</evidence>
<keyword evidence="4" id="KW-0539">Nucleus</keyword>
<dbReference type="InterPro" id="IPR036570">
    <property type="entry name" value="HORMA_dom_sf"/>
</dbReference>